<keyword evidence="3" id="KW-0378">Hydrolase</keyword>
<protein>
    <recommendedName>
        <fullName evidence="2">3-hydroxyisobutyryl-CoA hydrolase</fullName>
        <ecNumber evidence="2">3.1.2.4</ecNumber>
    </recommendedName>
</protein>
<comment type="catalytic activity">
    <reaction evidence="1">
        <text>3-hydroxy-2-methylpropanoyl-CoA + H2O = 3-hydroxy-2-methylpropanoate + CoA + H(+)</text>
        <dbReference type="Rhea" id="RHEA:20888"/>
        <dbReference type="ChEBI" id="CHEBI:11805"/>
        <dbReference type="ChEBI" id="CHEBI:15377"/>
        <dbReference type="ChEBI" id="CHEBI:15378"/>
        <dbReference type="ChEBI" id="CHEBI:57287"/>
        <dbReference type="ChEBI" id="CHEBI:57340"/>
        <dbReference type="EC" id="3.1.2.4"/>
    </reaction>
</comment>
<dbReference type="EC" id="3.1.2.4" evidence="2"/>
<evidence type="ECO:0000256" key="4">
    <source>
        <dbReference type="SAM" id="MobiDB-lite"/>
    </source>
</evidence>
<feature type="compositionally biased region" description="Basic and acidic residues" evidence="4">
    <location>
        <begin position="1408"/>
        <end position="1423"/>
    </location>
</feature>
<evidence type="ECO:0000256" key="3">
    <source>
        <dbReference type="ARBA" id="ARBA00022801"/>
    </source>
</evidence>
<sequence>MIRITRHLKKAIQQNRNQKQGLVNVVKQQLTNPRVLSTKQQLEKDPKTDLYNLVGKRVGNIAVVKFNRAYKRNLLSASMISELKRFLASYELDPTIRAIQLQGEQGQILSQGTDFTSILKNIQEGNHELNAKYFKDLYELAFQISKFNKPLLINLNGEVNNSAIALLSNAPFSLPSNATTLKFDDIDYGFVPQLGASYIYSRLPYYLGTYLFLTGETLQGKGAFKSGFGSHFVENLKEFISNLQDAHIAYDNSFTSEELYGDQFTVDNMKYKDSKSQFYKNLQQEIRERIIDTGFRENENGKLAMSEIMYKKELAEYQNRNQEEFSRLGYKGQQSVNHLLEYEEKVLNSLQMANLEISNGKTFDEDHNAAQLKVIARCFSANNVEEIMVRLEEESKSNTFANETLEKLRVRNPVALKLSLELLIRGRESTWMQALQNEFRVIIRRLRDEDFAQDAIKQLGRINSGKKVELGENRWENVSKEKIEGYFEPLENGQEFGESQIQNGLFPVRDYYREYPDVIRYFLNEENIQDPNLLMNYEFDVKNFLHSKNIDFLRSWTLNTSVLRANIFAKEFQKQQIQLQLQKISNLSSDPKSIQLYSREKQEFVRKYYTNENSQKIQEQVNDVVQEIFEEYFDKRMEGLKKISEKAFIQKKQEFFLRIRKNILENRMMRTQRQEIQENLFDLEQQGEQFSLDFSFSDKNSENIFDQQKHQVEKSPLFGLLQELKSLSEKDAKFLKNFNLDKEKIELLLIDLESQNYSERYYGLNQTKKTSKDRRIEEHQQRFGSEFGEEYDNYLLNLIHQQENKDQNIQQFLSNKSSEEVKNMIKSEKKRNYRAIGEQLLKDIEEKQQKQQFIEDRIGRDPQVLAVKKTLKEINNGVENYSRLLDIQTELKQDQNQQQQNNGLERFLDNDKHLKQLISIFIPKEDLLQDKQKQQQQDNIKECQAVKQLRQRFNNLLTSIYKGKLEQILVREKEMGLDKKSEFLTPQLTKNGNGIDNNFNHGDTYMKFIDDFLQGNLDQDFHNFISSHIFFTFAALGLEQLSEVFKGLYNISRKFNLGGGDEGTQKINNMVTSLQNNLGLPIQDGKDIQQIIDYLNDATEQFCVLYMMYKDKLVFPEDKLLALTNQAKQIKERDYDDLGFANYVLTAYQQKQNNQQAIEKEEADLQQLQVLDRQELEQFLQKKVFITNPSFRDQQLTEKQIKQIESQIYTLNSYRQERNLVPSTLIYIEKLDLLTQQIIHGRDHFLPEEEKLMMQELPHVLKHIDPSTQANEWARSSLKKFISSLFEIRYRNEKNMTQQELTLFDIQMAEFLSPEYLQKQLLEEISVELMHLRVIGDILQYQKQQEGKDPIIESFRRKQYEEKKQIKNFDAQQKLLAFQIMQANTPNMLLQQKKGSMPKKQSSKNKKKNLDSLKKEQRKEQLQRDSQNLLKGWMVQERLEKEVNQIENSEISEKKIQDLYRNVLQTQDFSMGQEEEISDKIRRMREFAFSNEEIQIPMRKMAEEKEFVDDGLREEIQGFLNMMK</sequence>
<feature type="domain" description="Enoyl-CoA hydratase/isomerase" evidence="5">
    <location>
        <begin position="62"/>
        <end position="250"/>
    </location>
</feature>
<organism evidence="6 7">
    <name type="scientific">Pseudocohnilembus persalinus</name>
    <name type="common">Ciliate</name>
    <dbReference type="NCBI Taxonomy" id="266149"/>
    <lineage>
        <taxon>Eukaryota</taxon>
        <taxon>Sar</taxon>
        <taxon>Alveolata</taxon>
        <taxon>Ciliophora</taxon>
        <taxon>Intramacronucleata</taxon>
        <taxon>Oligohymenophorea</taxon>
        <taxon>Scuticociliatia</taxon>
        <taxon>Philasterida</taxon>
        <taxon>Pseudocohnilembidae</taxon>
        <taxon>Pseudocohnilembus</taxon>
    </lineage>
</organism>
<dbReference type="InterPro" id="IPR045004">
    <property type="entry name" value="ECH_dom"/>
</dbReference>
<evidence type="ECO:0000313" key="6">
    <source>
        <dbReference type="EMBL" id="KRW99846.1"/>
    </source>
</evidence>
<dbReference type="Proteomes" id="UP000054937">
    <property type="component" value="Unassembled WGS sequence"/>
</dbReference>
<name>A0A0V0QC65_PSEPJ</name>
<dbReference type="OrthoDB" id="311688at2759"/>
<evidence type="ECO:0000256" key="2">
    <source>
        <dbReference type="ARBA" id="ARBA00011915"/>
    </source>
</evidence>
<dbReference type="PANTHER" id="PTHR43176">
    <property type="entry name" value="3-HYDROXYISOBUTYRYL-COA HYDROLASE-RELATED"/>
    <property type="match status" value="1"/>
</dbReference>
<dbReference type="EMBL" id="LDAU01000203">
    <property type="protein sequence ID" value="KRW99846.1"/>
    <property type="molecule type" value="Genomic_DNA"/>
</dbReference>
<dbReference type="Gene3D" id="3.90.226.10">
    <property type="entry name" value="2-enoyl-CoA Hydratase, Chain A, domain 1"/>
    <property type="match status" value="2"/>
</dbReference>
<feature type="domain" description="Enoyl-CoA hydratase/isomerase" evidence="5">
    <location>
        <begin position="357"/>
        <end position="487"/>
    </location>
</feature>
<dbReference type="GO" id="GO:0003860">
    <property type="term" value="F:3-hydroxyisobutyryl-CoA hydrolase activity"/>
    <property type="evidence" value="ECO:0007669"/>
    <property type="project" value="UniProtKB-EC"/>
</dbReference>
<dbReference type="PANTHER" id="PTHR43176:SF3">
    <property type="entry name" value="3-HYDROXYISOBUTYRYL-COA HYDROLASE, MITOCHONDRIAL"/>
    <property type="match status" value="1"/>
</dbReference>
<comment type="caution">
    <text evidence="6">The sequence shown here is derived from an EMBL/GenBank/DDBJ whole genome shotgun (WGS) entry which is preliminary data.</text>
</comment>
<evidence type="ECO:0000259" key="5">
    <source>
        <dbReference type="Pfam" id="PF16113"/>
    </source>
</evidence>
<keyword evidence="7" id="KW-1185">Reference proteome</keyword>
<dbReference type="OMA" id="EDFFRCP"/>
<dbReference type="Pfam" id="PF16113">
    <property type="entry name" value="ECH_2"/>
    <property type="match status" value="2"/>
</dbReference>
<dbReference type="InterPro" id="IPR029045">
    <property type="entry name" value="ClpP/crotonase-like_dom_sf"/>
</dbReference>
<gene>
    <name evidence="6" type="ORF">PPERSA_10965</name>
</gene>
<dbReference type="InParanoid" id="A0A0V0QC65"/>
<evidence type="ECO:0000256" key="1">
    <source>
        <dbReference type="ARBA" id="ARBA00001709"/>
    </source>
</evidence>
<dbReference type="InterPro" id="IPR032259">
    <property type="entry name" value="HIBYL-CoA-H"/>
</dbReference>
<accession>A0A0V0QC65</accession>
<dbReference type="CDD" id="cd06558">
    <property type="entry name" value="crotonase-like"/>
    <property type="match status" value="1"/>
</dbReference>
<feature type="region of interest" description="Disordered" evidence="4">
    <location>
        <begin position="1392"/>
        <end position="1424"/>
    </location>
</feature>
<proteinExistence type="predicted"/>
<reference evidence="6 7" key="1">
    <citation type="journal article" date="2015" name="Sci. Rep.">
        <title>Genome of the facultative scuticociliatosis pathogen Pseudocohnilembus persalinus provides insight into its virulence through horizontal gene transfer.</title>
        <authorList>
            <person name="Xiong J."/>
            <person name="Wang G."/>
            <person name="Cheng J."/>
            <person name="Tian M."/>
            <person name="Pan X."/>
            <person name="Warren A."/>
            <person name="Jiang C."/>
            <person name="Yuan D."/>
            <person name="Miao W."/>
        </authorList>
    </citation>
    <scope>NUCLEOTIDE SEQUENCE [LARGE SCALE GENOMIC DNA]</scope>
    <source>
        <strain evidence="6">36N120E</strain>
    </source>
</reference>
<dbReference type="SUPFAM" id="SSF52096">
    <property type="entry name" value="ClpP/crotonase"/>
    <property type="match status" value="1"/>
</dbReference>
<evidence type="ECO:0000313" key="7">
    <source>
        <dbReference type="Proteomes" id="UP000054937"/>
    </source>
</evidence>
<dbReference type="GO" id="GO:0006574">
    <property type="term" value="P:L-valine catabolic process"/>
    <property type="evidence" value="ECO:0007669"/>
    <property type="project" value="TreeGrafter"/>
</dbReference>